<evidence type="ECO:0000256" key="8">
    <source>
        <dbReference type="ARBA" id="ARBA00023196"/>
    </source>
</evidence>
<evidence type="ECO:0000256" key="9">
    <source>
        <dbReference type="ARBA" id="ARBA00023310"/>
    </source>
</evidence>
<dbReference type="PANTHER" id="PTHR11693:SF22">
    <property type="entry name" value="ATP SYNTHASE SUBUNIT GAMMA, MITOCHONDRIAL"/>
    <property type="match status" value="1"/>
</dbReference>
<sequence>MTNAQSLQATIHHVEDLQAVVKTMKALAAVSIRQYERAVEVLGEYSRSIETGFQILLQQRSSEGELLIPSGVQSRPLSFQRVAIIIFGSDRGLCGQFNERITSFALSKLQALALDHEPLIAIAGERLLPSLESANHQIYQQFAVPIAVDGIVDLTTEILLAIEQWQVHEGIDRVILFYNEPSTSATDQPRQFQLLPLDSDWLSSLSQRSWQTNQIPLLTMKDEEFLSALMREYLFLYLFRAAAASLASENASRLSSMQSAEKNIQDRISDLTSEYRRQRQSAITSELLDVVSGFEALSDP</sequence>
<keyword evidence="7" id="KW-0472">Membrane</keyword>
<dbReference type="InterPro" id="IPR000131">
    <property type="entry name" value="ATP_synth_F1_gsu"/>
</dbReference>
<keyword evidence="6" id="KW-0406">Ion transport</keyword>
<dbReference type="CDD" id="cd12151">
    <property type="entry name" value="F1-ATPase_gamma"/>
    <property type="match status" value="1"/>
</dbReference>
<evidence type="ECO:0000313" key="10">
    <source>
        <dbReference type="EMBL" id="QDZ40030.1"/>
    </source>
</evidence>
<dbReference type="NCBIfam" id="TIGR03323">
    <property type="entry name" value="alt_F1F0_F1_gam"/>
    <property type="match status" value="1"/>
</dbReference>
<dbReference type="EMBL" id="CP042326">
    <property type="protein sequence ID" value="QDZ40030.1"/>
    <property type="molecule type" value="Genomic_DNA"/>
</dbReference>
<keyword evidence="11" id="KW-1185">Reference proteome</keyword>
<dbReference type="GO" id="GO:0046933">
    <property type="term" value="F:proton-transporting ATP synthase activity, rotational mechanism"/>
    <property type="evidence" value="ECO:0007669"/>
    <property type="project" value="InterPro"/>
</dbReference>
<dbReference type="PRINTS" id="PR00126">
    <property type="entry name" value="ATPASEGAMMA"/>
</dbReference>
<protein>
    <submittedName>
        <fullName evidence="10">F0F1 ATP synthase subunit gamma</fullName>
    </submittedName>
</protein>
<dbReference type="OrthoDB" id="9812769at2"/>
<evidence type="ECO:0000256" key="1">
    <source>
        <dbReference type="ARBA" id="ARBA00003456"/>
    </source>
</evidence>
<dbReference type="InterPro" id="IPR017709">
    <property type="entry name" value="Alt_ATP_synth_F1_gsu"/>
</dbReference>
<comment type="similarity">
    <text evidence="3">Belongs to the ATPase gamma chain family.</text>
</comment>
<dbReference type="RefSeq" id="WP_146295656.1">
    <property type="nucleotide sequence ID" value="NZ_CP042326.1"/>
</dbReference>
<evidence type="ECO:0000313" key="11">
    <source>
        <dbReference type="Proteomes" id="UP000318453"/>
    </source>
</evidence>
<keyword evidence="9" id="KW-0066">ATP synthesis</keyword>
<dbReference type="InterPro" id="IPR035968">
    <property type="entry name" value="ATP_synth_F1_ATPase_gsu"/>
</dbReference>
<evidence type="ECO:0000256" key="4">
    <source>
        <dbReference type="ARBA" id="ARBA00022448"/>
    </source>
</evidence>
<keyword evidence="4" id="KW-0813">Transport</keyword>
<dbReference type="AlphaFoldDB" id="A0A5B8NPB5"/>
<dbReference type="GO" id="GO:0045259">
    <property type="term" value="C:proton-transporting ATP synthase complex"/>
    <property type="evidence" value="ECO:0007669"/>
    <property type="project" value="UniProtKB-KW"/>
</dbReference>
<evidence type="ECO:0000256" key="6">
    <source>
        <dbReference type="ARBA" id="ARBA00023065"/>
    </source>
</evidence>
<gene>
    <name evidence="10" type="ORF">FRE64_08815</name>
</gene>
<evidence type="ECO:0000256" key="5">
    <source>
        <dbReference type="ARBA" id="ARBA00022781"/>
    </source>
</evidence>
<dbReference type="SUPFAM" id="SSF52943">
    <property type="entry name" value="ATP synthase (F1-ATPase), gamma subunit"/>
    <property type="match status" value="1"/>
</dbReference>
<reference evidence="10" key="1">
    <citation type="submission" date="2019-08" db="EMBL/GenBank/DDBJ databases">
        <title>Carotenoids and Carotenoid Binding Proteins in the Halophilic Cyanobacterium Euhalothece sp. ZM00.</title>
        <authorList>
            <person name="Cho S.M."/>
            <person name="Song J.Y."/>
            <person name="Park Y.-I."/>
        </authorList>
    </citation>
    <scope>NUCLEOTIDE SEQUENCE [LARGE SCALE GENOMIC DNA]</scope>
    <source>
        <strain evidence="10">Z-M001</strain>
    </source>
</reference>
<accession>A0A5B8NPB5</accession>
<dbReference type="Gene3D" id="1.10.287.80">
    <property type="entry name" value="ATP synthase, gamma subunit, helix hairpin domain"/>
    <property type="match status" value="1"/>
</dbReference>
<keyword evidence="8" id="KW-0139">CF(1)</keyword>
<comment type="function">
    <text evidence="1">Produces ATP from ADP in the presence of a proton gradient across the membrane. The gamma chain is believed to be important in regulating ATPase activity and the flow of protons through the CF(0) complex.</text>
</comment>
<dbReference type="Proteomes" id="UP000318453">
    <property type="component" value="Chromosome"/>
</dbReference>
<evidence type="ECO:0000256" key="7">
    <source>
        <dbReference type="ARBA" id="ARBA00023136"/>
    </source>
</evidence>
<name>A0A5B8NPB5_9CHRO</name>
<comment type="subcellular location">
    <subcellularLocation>
        <location evidence="2">Membrane</location>
        <topology evidence="2">Peripheral membrane protein</topology>
    </subcellularLocation>
</comment>
<evidence type="ECO:0000256" key="3">
    <source>
        <dbReference type="ARBA" id="ARBA00007681"/>
    </source>
</evidence>
<evidence type="ECO:0000256" key="2">
    <source>
        <dbReference type="ARBA" id="ARBA00004170"/>
    </source>
</evidence>
<dbReference type="Gene3D" id="3.40.1380.10">
    <property type="match status" value="1"/>
</dbReference>
<dbReference type="Pfam" id="PF00231">
    <property type="entry name" value="ATP-synt"/>
    <property type="match status" value="1"/>
</dbReference>
<dbReference type="KEGG" id="enn:FRE64_08815"/>
<keyword evidence="5" id="KW-0375">Hydrogen ion transport</keyword>
<organism evidence="10 11">
    <name type="scientific">Euhalothece natronophila Z-M001</name>
    <dbReference type="NCBI Taxonomy" id="522448"/>
    <lineage>
        <taxon>Bacteria</taxon>
        <taxon>Bacillati</taxon>
        <taxon>Cyanobacteriota</taxon>
        <taxon>Cyanophyceae</taxon>
        <taxon>Oscillatoriophycideae</taxon>
        <taxon>Chroococcales</taxon>
        <taxon>Halothecacae</taxon>
        <taxon>Halothece cluster</taxon>
        <taxon>Euhalothece</taxon>
    </lineage>
</organism>
<proteinExistence type="inferred from homology"/>
<dbReference type="PANTHER" id="PTHR11693">
    <property type="entry name" value="ATP SYNTHASE GAMMA CHAIN"/>
    <property type="match status" value="1"/>
</dbReference>